<comment type="similarity">
    <text evidence="2">Belongs to the GMC oxidoreductase family.</text>
</comment>
<feature type="signal peptide" evidence="5">
    <location>
        <begin position="1"/>
        <end position="18"/>
    </location>
</feature>
<evidence type="ECO:0000256" key="1">
    <source>
        <dbReference type="ARBA" id="ARBA00001974"/>
    </source>
</evidence>
<feature type="chain" id="PRO_5035210613" description="Glucose-methanol-choline oxidoreductase N-terminal domain-containing protein" evidence="5">
    <location>
        <begin position="19"/>
        <end position="637"/>
    </location>
</feature>
<dbReference type="Pfam" id="PF00732">
    <property type="entry name" value="GMC_oxred_N"/>
    <property type="match status" value="1"/>
</dbReference>
<dbReference type="OMA" id="PVPNCKH"/>
<dbReference type="Proteomes" id="UP000751190">
    <property type="component" value="Unassembled WGS sequence"/>
</dbReference>
<dbReference type="SUPFAM" id="SSF51905">
    <property type="entry name" value="FAD/NAD(P)-binding domain"/>
    <property type="match status" value="1"/>
</dbReference>
<comment type="caution">
    <text evidence="7">The sequence shown here is derived from an EMBL/GenBank/DDBJ whole genome shotgun (WGS) entry which is preliminary data.</text>
</comment>
<dbReference type="Pfam" id="PF05199">
    <property type="entry name" value="GMC_oxred_C"/>
    <property type="match status" value="1"/>
</dbReference>
<dbReference type="SUPFAM" id="SSF54373">
    <property type="entry name" value="FAD-linked reductases, C-terminal domain"/>
    <property type="match status" value="1"/>
</dbReference>
<dbReference type="Gene3D" id="3.30.560.10">
    <property type="entry name" value="Glucose Oxidase, domain 3"/>
    <property type="match status" value="1"/>
</dbReference>
<evidence type="ECO:0000256" key="2">
    <source>
        <dbReference type="ARBA" id="ARBA00010790"/>
    </source>
</evidence>
<reference evidence="7" key="1">
    <citation type="submission" date="2021-05" db="EMBL/GenBank/DDBJ databases">
        <title>The genome of the haptophyte Pavlova lutheri (Diacronema luteri, Pavlovales) - a model for lipid biosynthesis in eukaryotic algae.</title>
        <authorList>
            <person name="Hulatt C.J."/>
            <person name="Posewitz M.C."/>
        </authorList>
    </citation>
    <scope>NUCLEOTIDE SEQUENCE</scope>
    <source>
        <strain evidence="7">NIVA-4/92</strain>
    </source>
</reference>
<dbReference type="GO" id="GO:0016020">
    <property type="term" value="C:membrane"/>
    <property type="evidence" value="ECO:0007669"/>
    <property type="project" value="TreeGrafter"/>
</dbReference>
<keyword evidence="3" id="KW-0285">Flavoprotein</keyword>
<accession>A0A8J5XU96</accession>
<dbReference type="InterPro" id="IPR012132">
    <property type="entry name" value="GMC_OxRdtase"/>
</dbReference>
<evidence type="ECO:0000256" key="3">
    <source>
        <dbReference type="ARBA" id="ARBA00022630"/>
    </source>
</evidence>
<dbReference type="OrthoDB" id="269227at2759"/>
<dbReference type="PROSITE" id="PS00624">
    <property type="entry name" value="GMC_OXRED_2"/>
    <property type="match status" value="1"/>
</dbReference>
<evidence type="ECO:0000259" key="6">
    <source>
        <dbReference type="PROSITE" id="PS00624"/>
    </source>
</evidence>
<dbReference type="GO" id="GO:0008812">
    <property type="term" value="F:choline dehydrogenase activity"/>
    <property type="evidence" value="ECO:0007669"/>
    <property type="project" value="TreeGrafter"/>
</dbReference>
<feature type="domain" description="Glucose-methanol-choline oxidoreductase N-terminal" evidence="6">
    <location>
        <begin position="322"/>
        <end position="336"/>
    </location>
</feature>
<organism evidence="7 8">
    <name type="scientific">Diacronema lutheri</name>
    <name type="common">Unicellular marine alga</name>
    <name type="synonym">Monochrysis lutheri</name>
    <dbReference type="NCBI Taxonomy" id="2081491"/>
    <lineage>
        <taxon>Eukaryota</taxon>
        <taxon>Haptista</taxon>
        <taxon>Haptophyta</taxon>
        <taxon>Pavlovophyceae</taxon>
        <taxon>Pavlovales</taxon>
        <taxon>Pavlovaceae</taxon>
        <taxon>Diacronema</taxon>
    </lineage>
</organism>
<sequence length="637" mass="66556">MLALLAASAAAWVGPSTGVASASAAVRRAPSVERTTALAGLFRRAPTPATVADEAYDYIIVGGGTAGCVLANRLSADGDARVLVLEAGSEKAHKSMIVKIPVGLLKLLKSEHDWFYQTAPSPSISGREVYLCRGKMLGGSSCTNVMLYNRGAAGDYDRWAAECGDDTWNAAGMLPFFKRAEDCRSTENSGVGEWHGKGGPYTTSDVPYQNPMSKAFLQAAAEAGEPANYDFNDWSRPQAGFGRFQVSQRGGQRVEAAASYLEPVRGRANLRVISGALATSIELDKAAPAGPAATGVAYTDEATGERRVARLSARGEVLLTLGAVGSPQLLMLSGVGPAAHLQDRGVEPVVNVPGVGANLQDHPAVLLSCSAEGKKGAAGVSQSSRLRLGETTRLNPGALAQWLLFGKGPLCSPGCDHGGFAHSDEAAAGTGALPDLQFRFLASKSTSADGMSTISDEYLKAKGHADGITLQAIGARPRTRGRLRLRSADPADKPLIEGLYLEDEQDVKTLVAGLRKARSLLARPSLEPYQSFEEFPGADATTDAQLAEYVRQSVHSANALVGSCKMGKGDDPMAVVDSELRVRGLSRVRVCDASIMPTLPGGQTASSTIAIAEKAADMLARKDARAPAPVAKVLVAA</sequence>
<dbReference type="PIRSF" id="PIRSF000137">
    <property type="entry name" value="Alcohol_oxidase"/>
    <property type="match status" value="1"/>
</dbReference>
<evidence type="ECO:0000256" key="5">
    <source>
        <dbReference type="SAM" id="SignalP"/>
    </source>
</evidence>
<dbReference type="InterPro" id="IPR007867">
    <property type="entry name" value="GMC_OxRtase_C"/>
</dbReference>
<evidence type="ECO:0000313" key="7">
    <source>
        <dbReference type="EMBL" id="KAG8468597.1"/>
    </source>
</evidence>
<keyword evidence="4" id="KW-0274">FAD</keyword>
<dbReference type="InterPro" id="IPR000172">
    <property type="entry name" value="GMC_OxRdtase_N"/>
</dbReference>
<protein>
    <recommendedName>
        <fullName evidence="6">Glucose-methanol-choline oxidoreductase N-terminal domain-containing protein</fullName>
    </recommendedName>
</protein>
<comment type="cofactor">
    <cofactor evidence="1">
        <name>FAD</name>
        <dbReference type="ChEBI" id="CHEBI:57692"/>
    </cofactor>
</comment>
<dbReference type="EMBL" id="JAGTXO010000004">
    <property type="protein sequence ID" value="KAG8468597.1"/>
    <property type="molecule type" value="Genomic_DNA"/>
</dbReference>
<dbReference type="GO" id="GO:0050660">
    <property type="term" value="F:flavin adenine dinucleotide binding"/>
    <property type="evidence" value="ECO:0007669"/>
    <property type="project" value="InterPro"/>
</dbReference>
<dbReference type="PANTHER" id="PTHR11552:SF147">
    <property type="entry name" value="CHOLINE DEHYDROGENASE, MITOCHONDRIAL"/>
    <property type="match status" value="1"/>
</dbReference>
<dbReference type="GO" id="GO:0019285">
    <property type="term" value="P:glycine betaine biosynthetic process from choline"/>
    <property type="evidence" value="ECO:0007669"/>
    <property type="project" value="TreeGrafter"/>
</dbReference>
<dbReference type="InterPro" id="IPR036188">
    <property type="entry name" value="FAD/NAD-bd_sf"/>
</dbReference>
<evidence type="ECO:0000256" key="4">
    <source>
        <dbReference type="ARBA" id="ARBA00022827"/>
    </source>
</evidence>
<dbReference type="AlphaFoldDB" id="A0A8J5XU96"/>
<name>A0A8J5XU96_DIALT</name>
<dbReference type="PANTHER" id="PTHR11552">
    <property type="entry name" value="GLUCOSE-METHANOL-CHOLINE GMC OXIDOREDUCTASE"/>
    <property type="match status" value="1"/>
</dbReference>
<keyword evidence="8" id="KW-1185">Reference proteome</keyword>
<proteinExistence type="inferred from homology"/>
<dbReference type="Gene3D" id="3.50.50.60">
    <property type="entry name" value="FAD/NAD(P)-binding domain"/>
    <property type="match status" value="1"/>
</dbReference>
<keyword evidence="5" id="KW-0732">Signal</keyword>
<gene>
    <name evidence="7" type="ORF">KFE25_013680</name>
</gene>
<evidence type="ECO:0000313" key="8">
    <source>
        <dbReference type="Proteomes" id="UP000751190"/>
    </source>
</evidence>